<accession>A0A921HKT3</accession>
<keyword evidence="1" id="KW-0175">Coiled coil</keyword>
<reference evidence="2" key="1">
    <citation type="journal article" date="2021" name="PeerJ">
        <title>Extensive microbial diversity within the chicken gut microbiome revealed by metagenomics and culture.</title>
        <authorList>
            <person name="Gilroy R."/>
            <person name="Ravi A."/>
            <person name="Getino M."/>
            <person name="Pursley I."/>
            <person name="Horton D.L."/>
            <person name="Alikhan N.F."/>
            <person name="Baker D."/>
            <person name="Gharbi K."/>
            <person name="Hall N."/>
            <person name="Watson M."/>
            <person name="Adriaenssens E.M."/>
            <person name="Foster-Nyarko E."/>
            <person name="Jarju S."/>
            <person name="Secka A."/>
            <person name="Antonio M."/>
            <person name="Oren A."/>
            <person name="Chaudhuri R.R."/>
            <person name="La Ragione R."/>
            <person name="Hildebrand F."/>
            <person name="Pallen M.J."/>
        </authorList>
    </citation>
    <scope>NUCLEOTIDE SEQUENCE</scope>
    <source>
        <strain evidence="2">7318</strain>
    </source>
</reference>
<feature type="coiled-coil region" evidence="1">
    <location>
        <begin position="4"/>
        <end position="31"/>
    </location>
</feature>
<evidence type="ECO:0000313" key="2">
    <source>
        <dbReference type="EMBL" id="HJF84275.1"/>
    </source>
</evidence>
<dbReference type="Proteomes" id="UP000780768">
    <property type="component" value="Unassembled WGS sequence"/>
</dbReference>
<comment type="caution">
    <text evidence="2">The sequence shown here is derived from an EMBL/GenBank/DDBJ whole genome shotgun (WGS) entry which is preliminary data.</text>
</comment>
<dbReference type="PANTHER" id="PTHR30469">
    <property type="entry name" value="MULTIDRUG RESISTANCE PROTEIN MDTA"/>
    <property type="match status" value="1"/>
</dbReference>
<gene>
    <name evidence="2" type="ORF">K8V65_01225</name>
</gene>
<evidence type="ECO:0000256" key="1">
    <source>
        <dbReference type="SAM" id="Coils"/>
    </source>
</evidence>
<feature type="non-terminal residue" evidence="2">
    <location>
        <position position="1"/>
    </location>
</feature>
<reference evidence="2" key="2">
    <citation type="submission" date="2021-09" db="EMBL/GenBank/DDBJ databases">
        <authorList>
            <person name="Gilroy R."/>
        </authorList>
    </citation>
    <scope>NUCLEOTIDE SEQUENCE</scope>
    <source>
        <strain evidence="2">7318</strain>
    </source>
</reference>
<organism evidence="2 3">
    <name type="scientific">Megamonas hypermegale</name>
    <dbReference type="NCBI Taxonomy" id="158847"/>
    <lineage>
        <taxon>Bacteria</taxon>
        <taxon>Bacillati</taxon>
        <taxon>Bacillota</taxon>
        <taxon>Negativicutes</taxon>
        <taxon>Selenomonadales</taxon>
        <taxon>Selenomonadaceae</taxon>
        <taxon>Megamonas</taxon>
    </lineage>
</organism>
<dbReference type="GO" id="GO:0015562">
    <property type="term" value="F:efflux transmembrane transporter activity"/>
    <property type="evidence" value="ECO:0007669"/>
    <property type="project" value="TreeGrafter"/>
</dbReference>
<dbReference type="EMBL" id="DYVR01000034">
    <property type="protein sequence ID" value="HJF84275.1"/>
    <property type="molecule type" value="Genomic_DNA"/>
</dbReference>
<dbReference type="SUPFAM" id="SSF111369">
    <property type="entry name" value="HlyD-like secretion proteins"/>
    <property type="match status" value="1"/>
</dbReference>
<dbReference type="AlphaFoldDB" id="A0A921HKT3"/>
<evidence type="ECO:0000313" key="3">
    <source>
        <dbReference type="Proteomes" id="UP000780768"/>
    </source>
</evidence>
<sequence length="147" mass="15999">SAPSKELSEALASAQVQLEQAQAALKQAQSDKNYADITAPVSGIVYLTDFKQGDSLKENDVFLNIGNTKNLWVEAPLTEEQYNKVHPGQFVNYTVDDLNLTGTVLEVTHTDDSNNSLITAARISFPDDMIDKVTPGSTVQAKITLDK</sequence>
<dbReference type="Gene3D" id="2.40.30.170">
    <property type="match status" value="1"/>
</dbReference>
<name>A0A921HKT3_9FIRM</name>
<dbReference type="GO" id="GO:1990281">
    <property type="term" value="C:efflux pump complex"/>
    <property type="evidence" value="ECO:0007669"/>
    <property type="project" value="TreeGrafter"/>
</dbReference>
<protein>
    <submittedName>
        <fullName evidence="2">HlyD family secretion protein</fullName>
    </submittedName>
</protein>
<dbReference type="Gene3D" id="1.10.287.470">
    <property type="entry name" value="Helix hairpin bin"/>
    <property type="match status" value="1"/>
</dbReference>
<proteinExistence type="predicted"/>
<dbReference type="Gene3D" id="2.40.50.100">
    <property type="match status" value="1"/>
</dbReference>